<dbReference type="KEGG" id="erc:Ecym_7085"/>
<dbReference type="PANTHER" id="PTHR21193:SF3">
    <property type="entry name" value="OXIDOREDUCTASE-LIKE DOMAIN-CONTAINING PROTEIN 1"/>
    <property type="match status" value="1"/>
</dbReference>
<feature type="domain" description="Oxidoreductase-like" evidence="1">
    <location>
        <begin position="120"/>
        <end position="164"/>
    </location>
</feature>
<accession>G8JVS2</accession>
<dbReference type="RefSeq" id="XP_003647754.1">
    <property type="nucleotide sequence ID" value="XM_003647706.1"/>
</dbReference>
<dbReference type="GeneID" id="11471232"/>
<dbReference type="PANTHER" id="PTHR21193">
    <property type="entry name" value="OXIDOREDUCTASE-LIKE DOMAIN-CONTAINING PROTEIN 1"/>
    <property type="match status" value="1"/>
</dbReference>
<dbReference type="eggNOG" id="KOG4690">
    <property type="taxonomic scope" value="Eukaryota"/>
</dbReference>
<evidence type="ECO:0000313" key="3">
    <source>
        <dbReference type="Proteomes" id="UP000006790"/>
    </source>
</evidence>
<keyword evidence="3" id="KW-1185">Reference proteome</keyword>
<dbReference type="STRING" id="931890.G8JVS2"/>
<gene>
    <name evidence="2" type="ordered locus">Ecym_7085</name>
</gene>
<dbReference type="Pfam" id="PF09791">
    <property type="entry name" value="Oxidored-like"/>
    <property type="match status" value="1"/>
</dbReference>
<proteinExistence type="predicted"/>
<dbReference type="EMBL" id="CP002503">
    <property type="protein sequence ID" value="AET40937.1"/>
    <property type="molecule type" value="Genomic_DNA"/>
</dbReference>
<evidence type="ECO:0000313" key="2">
    <source>
        <dbReference type="EMBL" id="AET40937.1"/>
    </source>
</evidence>
<sequence length="315" mass="35901">MYICSAKSNDFLCNDHLYRFLLYKKRESFRTEDSDDYKTTLIHSNGVFRTHISDMTGIRRVIVVPSRFIHNAKSQPMTFEGNCNKIEGSDEERMENVFGGRIRGEVPKSTSRILTAKGRMIGGIYVPARPIQPDNCCMSGCVNCVWILYNDDLRDWRLQRKLAANAINGTGLVWPEDFDPPLKYLDISNVPPNLQRNKIQLEQKTKVDTANLFSVRDRPLPASVIEARKRKLAAAAAASGATPAKANTKDAISTENEDNDEGWDNVPVFFKAFAEFEKKKERIKITKVSRISEGKSLMHQFIMSYTVCIFDKHFF</sequence>
<protein>
    <recommendedName>
        <fullName evidence="1">Oxidoreductase-like domain-containing protein</fullName>
    </recommendedName>
</protein>
<dbReference type="FunCoup" id="G8JVS2">
    <property type="interactions" value="52"/>
</dbReference>
<reference evidence="3" key="1">
    <citation type="journal article" date="2012" name="G3 (Bethesda)">
        <title>Pichia sorbitophila, an interspecies yeast hybrid reveals early steps of genome resolution following polyploidization.</title>
        <authorList>
            <person name="Leh Louis V."/>
            <person name="Despons L."/>
            <person name="Friedrich A."/>
            <person name="Martin T."/>
            <person name="Durrens P."/>
            <person name="Casaregola S."/>
            <person name="Neuveglise C."/>
            <person name="Fairhead C."/>
            <person name="Marck C."/>
            <person name="Cruz J.A."/>
            <person name="Straub M.L."/>
            <person name="Kugler V."/>
            <person name="Sacerdot C."/>
            <person name="Uzunov Z."/>
            <person name="Thierry A."/>
            <person name="Weiss S."/>
            <person name="Bleykasten C."/>
            <person name="De Montigny J."/>
            <person name="Jacques N."/>
            <person name="Jung P."/>
            <person name="Lemaire M."/>
            <person name="Mallet S."/>
            <person name="Morel G."/>
            <person name="Richard G.F."/>
            <person name="Sarkar A."/>
            <person name="Savel G."/>
            <person name="Schacherer J."/>
            <person name="Seret M.L."/>
            <person name="Talla E."/>
            <person name="Samson G."/>
            <person name="Jubin C."/>
            <person name="Poulain J."/>
            <person name="Vacherie B."/>
            <person name="Barbe V."/>
            <person name="Pelletier E."/>
            <person name="Sherman D.J."/>
            <person name="Westhof E."/>
            <person name="Weissenbach J."/>
            <person name="Baret P.V."/>
            <person name="Wincker P."/>
            <person name="Gaillardin C."/>
            <person name="Dujon B."/>
            <person name="Souciet J.L."/>
        </authorList>
    </citation>
    <scope>NUCLEOTIDE SEQUENCE [LARGE SCALE GENOMIC DNA]</scope>
    <source>
        <strain evidence="3">CBS 270.75 / DBVPG 7215 / KCTC 17166 / NRRL Y-17582</strain>
    </source>
</reference>
<dbReference type="InterPro" id="IPR019180">
    <property type="entry name" value="Oxidoreductase-like_N"/>
</dbReference>
<dbReference type="GO" id="GO:0005739">
    <property type="term" value="C:mitochondrion"/>
    <property type="evidence" value="ECO:0007669"/>
    <property type="project" value="TreeGrafter"/>
</dbReference>
<evidence type="ECO:0000259" key="1">
    <source>
        <dbReference type="Pfam" id="PF09791"/>
    </source>
</evidence>
<dbReference type="HOGENOM" id="CLU_062297_1_0_1"/>
<dbReference type="Proteomes" id="UP000006790">
    <property type="component" value="Chromosome 7"/>
</dbReference>
<name>G8JVS2_ERECY</name>
<organism evidence="2 3">
    <name type="scientific">Eremothecium cymbalariae (strain CBS 270.75 / DBVPG 7215 / KCTC 17166 / NRRL Y-17582)</name>
    <name type="common">Yeast</name>
    <dbReference type="NCBI Taxonomy" id="931890"/>
    <lineage>
        <taxon>Eukaryota</taxon>
        <taxon>Fungi</taxon>
        <taxon>Dikarya</taxon>
        <taxon>Ascomycota</taxon>
        <taxon>Saccharomycotina</taxon>
        <taxon>Saccharomycetes</taxon>
        <taxon>Saccharomycetales</taxon>
        <taxon>Saccharomycetaceae</taxon>
        <taxon>Eremothecium</taxon>
    </lineage>
</organism>
<dbReference type="AlphaFoldDB" id="G8JVS2"/>
<dbReference type="OMA" id="CVWEIYN"/>
<dbReference type="InParanoid" id="G8JVS2"/>
<dbReference type="InterPro" id="IPR039251">
    <property type="entry name" value="OXLD1"/>
</dbReference>
<dbReference type="OrthoDB" id="10064411at2759"/>